<accession>A0AAN8J5E7</accession>
<dbReference type="InterPro" id="IPR013087">
    <property type="entry name" value="Znf_C2H2_type"/>
</dbReference>
<reference evidence="12 13" key="1">
    <citation type="submission" date="2024-01" db="EMBL/GenBank/DDBJ databases">
        <title>The genome of the rayed Mediterranean limpet Patella caerulea (Linnaeus, 1758).</title>
        <authorList>
            <person name="Anh-Thu Weber A."/>
            <person name="Halstead-Nussloch G."/>
        </authorList>
    </citation>
    <scope>NUCLEOTIDE SEQUENCE [LARGE SCALE GENOMIC DNA]</scope>
    <source>
        <strain evidence="12">AATW-2023a</strain>
        <tissue evidence="12">Whole specimen</tissue>
    </source>
</reference>
<dbReference type="EMBL" id="JAZGQO010000014">
    <property type="protein sequence ID" value="KAK6170154.1"/>
    <property type="molecule type" value="Genomic_DNA"/>
</dbReference>
<dbReference type="SUPFAM" id="SSF57667">
    <property type="entry name" value="beta-beta-alpha zinc fingers"/>
    <property type="match status" value="1"/>
</dbReference>
<proteinExistence type="inferred from homology"/>
<dbReference type="InterPro" id="IPR036236">
    <property type="entry name" value="Znf_C2H2_sf"/>
</dbReference>
<evidence type="ECO:0000256" key="8">
    <source>
        <dbReference type="ARBA" id="ARBA00023242"/>
    </source>
</evidence>
<dbReference type="PANTHER" id="PTHR46095">
    <property type="entry name" value="ZINC FINGER PROTEIN 593"/>
    <property type="match status" value="1"/>
</dbReference>
<dbReference type="Proteomes" id="UP001347796">
    <property type="component" value="Unassembled WGS sequence"/>
</dbReference>
<dbReference type="GO" id="GO:0043021">
    <property type="term" value="F:ribonucleoprotein complex binding"/>
    <property type="evidence" value="ECO:0007669"/>
    <property type="project" value="UniProtKB-ARBA"/>
</dbReference>
<dbReference type="InterPro" id="IPR003604">
    <property type="entry name" value="Matrin/U1-like-C_Znf_C2H2"/>
</dbReference>
<comment type="caution">
    <text evidence="12">The sequence shown here is derived from an EMBL/GenBank/DDBJ whole genome shotgun (WGS) entry which is preliminary data.</text>
</comment>
<keyword evidence="13" id="KW-1185">Reference proteome</keyword>
<evidence type="ECO:0000256" key="2">
    <source>
        <dbReference type="ARBA" id="ARBA00004496"/>
    </source>
</evidence>
<evidence type="ECO:0000256" key="3">
    <source>
        <dbReference type="ARBA" id="ARBA00022490"/>
    </source>
</evidence>
<dbReference type="AlphaFoldDB" id="A0AAN8J5E7"/>
<evidence type="ECO:0000256" key="1">
    <source>
        <dbReference type="ARBA" id="ARBA00004123"/>
    </source>
</evidence>
<dbReference type="GO" id="GO:0003676">
    <property type="term" value="F:nucleic acid binding"/>
    <property type="evidence" value="ECO:0007669"/>
    <property type="project" value="InterPro"/>
</dbReference>
<keyword evidence="4" id="KW-0690">Ribosome biogenesis</keyword>
<keyword evidence="3" id="KW-0963">Cytoplasm</keyword>
<feature type="region of interest" description="Disordered" evidence="10">
    <location>
        <begin position="1"/>
        <end position="27"/>
    </location>
</feature>
<dbReference type="GO" id="GO:0005634">
    <property type="term" value="C:nucleus"/>
    <property type="evidence" value="ECO:0007669"/>
    <property type="project" value="UniProtKB-SubCell"/>
</dbReference>
<name>A0AAN8J5E7_PATCE</name>
<gene>
    <name evidence="12" type="ORF">SNE40_018619</name>
</gene>
<organism evidence="12 13">
    <name type="scientific">Patella caerulea</name>
    <name type="common">Rayed Mediterranean limpet</name>
    <dbReference type="NCBI Taxonomy" id="87958"/>
    <lineage>
        <taxon>Eukaryota</taxon>
        <taxon>Metazoa</taxon>
        <taxon>Spiralia</taxon>
        <taxon>Lophotrochozoa</taxon>
        <taxon>Mollusca</taxon>
        <taxon>Gastropoda</taxon>
        <taxon>Patellogastropoda</taxon>
        <taxon>Patelloidea</taxon>
        <taxon>Patellidae</taxon>
        <taxon>Patella</taxon>
    </lineage>
</organism>
<protein>
    <recommendedName>
        <fullName evidence="11">C2H2-type domain-containing protein</fullName>
    </recommendedName>
</protein>
<keyword evidence="8" id="KW-0539">Nucleus</keyword>
<evidence type="ECO:0000313" key="13">
    <source>
        <dbReference type="Proteomes" id="UP001347796"/>
    </source>
</evidence>
<dbReference type="Pfam" id="PF12171">
    <property type="entry name" value="zf-C2H2_jaz"/>
    <property type="match status" value="1"/>
</dbReference>
<evidence type="ECO:0000259" key="11">
    <source>
        <dbReference type="PROSITE" id="PS00028"/>
    </source>
</evidence>
<keyword evidence="7" id="KW-0862">Zinc</keyword>
<evidence type="ECO:0000313" key="12">
    <source>
        <dbReference type="EMBL" id="KAK6170154.1"/>
    </source>
</evidence>
<dbReference type="SMART" id="SM00451">
    <property type="entry name" value="ZnF_U1"/>
    <property type="match status" value="1"/>
</dbReference>
<dbReference type="GO" id="GO:0008270">
    <property type="term" value="F:zinc ion binding"/>
    <property type="evidence" value="ECO:0007669"/>
    <property type="project" value="UniProtKB-KW"/>
</dbReference>
<feature type="domain" description="C2H2-type" evidence="11">
    <location>
        <begin position="61"/>
        <end position="83"/>
    </location>
</feature>
<dbReference type="PROSITE" id="PS00028">
    <property type="entry name" value="ZINC_FINGER_C2H2_1"/>
    <property type="match status" value="1"/>
</dbReference>
<dbReference type="FunFam" id="3.30.160.60:FF:000299">
    <property type="entry name" value="Zinc finger protein 593"/>
    <property type="match status" value="1"/>
</dbReference>
<dbReference type="GO" id="GO:0042254">
    <property type="term" value="P:ribosome biogenesis"/>
    <property type="evidence" value="ECO:0007669"/>
    <property type="project" value="UniProtKB-KW"/>
</dbReference>
<evidence type="ECO:0000256" key="5">
    <source>
        <dbReference type="ARBA" id="ARBA00022723"/>
    </source>
</evidence>
<dbReference type="GO" id="GO:0005737">
    <property type="term" value="C:cytoplasm"/>
    <property type="evidence" value="ECO:0007669"/>
    <property type="project" value="UniProtKB-SubCell"/>
</dbReference>
<evidence type="ECO:0000256" key="7">
    <source>
        <dbReference type="ARBA" id="ARBA00022833"/>
    </source>
</evidence>
<sequence>MGCVGRKRNHKGNHPWAKKGKTKRRTKDLDQIHEDMKPGNAEQMLNQDVNYDKPGAAQHYCLHCTRYFISNVALKNHFRSKLHKKRLKELSIEPYTQAEAERAAGMGSYVAPKLLEVKTQPDKEDTIMKDG</sequence>
<comment type="subcellular location">
    <subcellularLocation>
        <location evidence="2">Cytoplasm</location>
    </subcellularLocation>
    <subcellularLocation>
        <location evidence="1">Nucleus</location>
    </subcellularLocation>
</comment>
<dbReference type="Gene3D" id="3.30.160.60">
    <property type="entry name" value="Classic Zinc Finger"/>
    <property type="match status" value="1"/>
</dbReference>
<dbReference type="PANTHER" id="PTHR46095:SF1">
    <property type="entry name" value="ZINC FINGER PROTEIN 593"/>
    <property type="match status" value="1"/>
</dbReference>
<keyword evidence="5" id="KW-0479">Metal-binding</keyword>
<dbReference type="InterPro" id="IPR051879">
    <property type="entry name" value="C2H2-ZF_Maturation_Protein"/>
</dbReference>
<evidence type="ECO:0000256" key="10">
    <source>
        <dbReference type="SAM" id="MobiDB-lite"/>
    </source>
</evidence>
<feature type="compositionally biased region" description="Basic residues" evidence="10">
    <location>
        <begin position="1"/>
        <end position="26"/>
    </location>
</feature>
<comment type="similarity">
    <text evidence="9">Belongs to the ZNF593/BUD20 C2H2-type zinc-finger protein family.</text>
</comment>
<keyword evidence="6" id="KW-0863">Zinc-finger</keyword>
<evidence type="ECO:0000256" key="9">
    <source>
        <dbReference type="ARBA" id="ARBA00038064"/>
    </source>
</evidence>
<dbReference type="InterPro" id="IPR022755">
    <property type="entry name" value="Znf_C2H2_jaz"/>
</dbReference>
<evidence type="ECO:0000256" key="4">
    <source>
        <dbReference type="ARBA" id="ARBA00022517"/>
    </source>
</evidence>
<evidence type="ECO:0000256" key="6">
    <source>
        <dbReference type="ARBA" id="ARBA00022771"/>
    </source>
</evidence>